<dbReference type="PROSITE" id="PS51257">
    <property type="entry name" value="PROKAR_LIPOPROTEIN"/>
    <property type="match status" value="1"/>
</dbReference>
<dbReference type="SUPFAM" id="SSF75005">
    <property type="entry name" value="Arabinanase/levansucrase/invertase"/>
    <property type="match status" value="1"/>
</dbReference>
<gene>
    <name evidence="1" type="ORF">GCM10022393_00370</name>
</gene>
<protein>
    <recommendedName>
        <fullName evidence="3">Glycosyl hydrolase family 32 N-terminal domain-containing protein</fullName>
    </recommendedName>
</protein>
<evidence type="ECO:0000313" key="1">
    <source>
        <dbReference type="EMBL" id="GAA4106127.1"/>
    </source>
</evidence>
<evidence type="ECO:0000313" key="2">
    <source>
        <dbReference type="Proteomes" id="UP001500459"/>
    </source>
</evidence>
<comment type="caution">
    <text evidence="1">The sequence shown here is derived from an EMBL/GenBank/DDBJ whole genome shotgun (WGS) entry which is preliminary data.</text>
</comment>
<dbReference type="EMBL" id="BAABCW010000001">
    <property type="protein sequence ID" value="GAA4106127.1"/>
    <property type="molecule type" value="Genomic_DNA"/>
</dbReference>
<reference evidence="2" key="1">
    <citation type="journal article" date="2019" name="Int. J. Syst. Evol. Microbiol.">
        <title>The Global Catalogue of Microorganisms (GCM) 10K type strain sequencing project: providing services to taxonomists for standard genome sequencing and annotation.</title>
        <authorList>
            <consortium name="The Broad Institute Genomics Platform"/>
            <consortium name="The Broad Institute Genome Sequencing Center for Infectious Disease"/>
            <person name="Wu L."/>
            <person name="Ma J."/>
        </authorList>
    </citation>
    <scope>NUCLEOTIDE SEQUENCE [LARGE SCALE GENOMIC DNA]</scope>
    <source>
        <strain evidence="2">JCM 17106</strain>
    </source>
</reference>
<dbReference type="RefSeq" id="WP_344923674.1">
    <property type="nucleotide sequence ID" value="NZ_BAABCW010000001.1"/>
</dbReference>
<evidence type="ECO:0008006" key="3">
    <source>
        <dbReference type="Google" id="ProtNLM"/>
    </source>
</evidence>
<dbReference type="InterPro" id="IPR023296">
    <property type="entry name" value="Glyco_hydro_beta-prop_sf"/>
</dbReference>
<proteinExistence type="predicted"/>
<name>A0ABP7X6V3_9FLAO</name>
<sequence length="466" mass="53034">MKKILLVSIFFFIIACRVDDLSQTEDYNPEYGYEEVFPEGSLNYLFSNALISDRINNIERLNPITITEYDELNNRIKTNYTNIENLTIESNDNQSWFITQGGEASTVVEIISVDLDSGWITLGETYLGSLNKNSGAKIEFFNPFVNYSIINDRPLFDSYPTSVTEGVFNYIQPGGIIEKSDGTYVLLTPVVFGAHASRSLYYATSNDLENWTFHNDKILSTDMIPFAKTNGNVFSTDNPYKLENGNFLVLLGVQQPNDNYTSAYMIIDENLTIIQQPKEIMISDWNGEDQNSFPLALTKFDDQFRILFHRRNPNFIDREIHEVIATDLFSALDSNSSIISSSLLHRGSNNSGYLRGKADDASYIVFNSKLHVLLGSEELSSDYVTSNNREYGLMNWDGNTWIHDSRSPLLINPVQLYRKYPVYDWAWDHLGAFASPIIKDGTLYVYMAFGTDNPDYFISGIKIPLN</sequence>
<accession>A0ABP7X6V3</accession>
<organism evidence="1 2">
    <name type="scientific">Aquimarina addita</name>
    <dbReference type="NCBI Taxonomy" id="870485"/>
    <lineage>
        <taxon>Bacteria</taxon>
        <taxon>Pseudomonadati</taxon>
        <taxon>Bacteroidota</taxon>
        <taxon>Flavobacteriia</taxon>
        <taxon>Flavobacteriales</taxon>
        <taxon>Flavobacteriaceae</taxon>
        <taxon>Aquimarina</taxon>
    </lineage>
</organism>
<dbReference type="Proteomes" id="UP001500459">
    <property type="component" value="Unassembled WGS sequence"/>
</dbReference>
<keyword evidence="2" id="KW-1185">Reference proteome</keyword>